<gene>
    <name evidence="2" type="ORF">BJ554DRAFT_1611</name>
</gene>
<dbReference type="EMBL" id="JAEFCI010008829">
    <property type="protein sequence ID" value="KAG5458208.1"/>
    <property type="molecule type" value="Genomic_DNA"/>
</dbReference>
<organism evidence="2 3">
    <name type="scientific">Olpidium bornovanus</name>
    <dbReference type="NCBI Taxonomy" id="278681"/>
    <lineage>
        <taxon>Eukaryota</taxon>
        <taxon>Fungi</taxon>
        <taxon>Fungi incertae sedis</taxon>
        <taxon>Olpidiomycota</taxon>
        <taxon>Olpidiomycotina</taxon>
        <taxon>Olpidiomycetes</taxon>
        <taxon>Olpidiales</taxon>
        <taxon>Olpidiaceae</taxon>
        <taxon>Olpidium</taxon>
    </lineage>
</organism>
<evidence type="ECO:0000313" key="2">
    <source>
        <dbReference type="EMBL" id="KAG5458208.1"/>
    </source>
</evidence>
<dbReference type="Proteomes" id="UP000673691">
    <property type="component" value="Unassembled WGS sequence"/>
</dbReference>
<accession>A0A8H7ZSE4</accession>
<dbReference type="AlphaFoldDB" id="A0A8H7ZSE4"/>
<evidence type="ECO:0000313" key="3">
    <source>
        <dbReference type="Proteomes" id="UP000673691"/>
    </source>
</evidence>
<proteinExistence type="predicted"/>
<sequence length="32" mass="3657">MGKRRQRRSLIRHPARGAAAPFDRTPRPNLCA</sequence>
<reference evidence="2 3" key="1">
    <citation type="journal article" name="Sci. Rep.">
        <title>Genome-scale phylogenetic analyses confirm Olpidium as the closest living zoosporic fungus to the non-flagellated, terrestrial fungi.</title>
        <authorList>
            <person name="Chang Y."/>
            <person name="Rochon D."/>
            <person name="Sekimoto S."/>
            <person name="Wang Y."/>
            <person name="Chovatia M."/>
            <person name="Sandor L."/>
            <person name="Salamov A."/>
            <person name="Grigoriev I.V."/>
            <person name="Stajich J.E."/>
            <person name="Spatafora J.W."/>
        </authorList>
    </citation>
    <scope>NUCLEOTIDE SEQUENCE [LARGE SCALE GENOMIC DNA]</scope>
    <source>
        <strain evidence="2">S191</strain>
    </source>
</reference>
<evidence type="ECO:0000256" key="1">
    <source>
        <dbReference type="SAM" id="MobiDB-lite"/>
    </source>
</evidence>
<comment type="caution">
    <text evidence="2">The sequence shown here is derived from an EMBL/GenBank/DDBJ whole genome shotgun (WGS) entry which is preliminary data.</text>
</comment>
<protein>
    <submittedName>
        <fullName evidence="2">Uncharacterized protein</fullName>
    </submittedName>
</protein>
<feature type="compositionally biased region" description="Basic residues" evidence="1">
    <location>
        <begin position="1"/>
        <end position="15"/>
    </location>
</feature>
<keyword evidence="3" id="KW-1185">Reference proteome</keyword>
<name>A0A8H7ZSE4_9FUNG</name>
<feature type="region of interest" description="Disordered" evidence="1">
    <location>
        <begin position="1"/>
        <end position="32"/>
    </location>
</feature>